<name>X1QQL2_9ZZZZ</name>
<gene>
    <name evidence="1" type="ORF">S06H3_64435</name>
</gene>
<sequence length="119" mass="13821">GLGKMMTIPLYINLDELAFSNTDEFFDLSYLESISFTITDSEMWPGSFIEEYGDFSVLNLPYQRVGIKDICLFNLISDNYEEDEFGFVNSTIELEAPDYYNYHASETFKIKRIETSLTE</sequence>
<feature type="non-terminal residue" evidence="1">
    <location>
        <position position="1"/>
    </location>
</feature>
<comment type="caution">
    <text evidence="1">The sequence shown here is derived from an EMBL/GenBank/DDBJ whole genome shotgun (WGS) entry which is preliminary data.</text>
</comment>
<proteinExistence type="predicted"/>
<protein>
    <submittedName>
        <fullName evidence="1">Uncharacterized protein</fullName>
    </submittedName>
</protein>
<dbReference type="AlphaFoldDB" id="X1QQL2"/>
<reference evidence="1" key="1">
    <citation type="journal article" date="2014" name="Front. Microbiol.">
        <title>High frequency of phylogenetically diverse reductive dehalogenase-homologous genes in deep subseafloor sedimentary metagenomes.</title>
        <authorList>
            <person name="Kawai M."/>
            <person name="Futagami T."/>
            <person name="Toyoda A."/>
            <person name="Takaki Y."/>
            <person name="Nishi S."/>
            <person name="Hori S."/>
            <person name="Arai W."/>
            <person name="Tsubouchi T."/>
            <person name="Morono Y."/>
            <person name="Uchiyama I."/>
            <person name="Ito T."/>
            <person name="Fujiyama A."/>
            <person name="Inagaki F."/>
            <person name="Takami H."/>
        </authorList>
    </citation>
    <scope>NUCLEOTIDE SEQUENCE</scope>
    <source>
        <strain evidence="1">Expedition CK06-06</strain>
    </source>
</reference>
<evidence type="ECO:0000313" key="1">
    <source>
        <dbReference type="EMBL" id="GAI53260.1"/>
    </source>
</evidence>
<accession>X1QQL2</accession>
<feature type="non-terminal residue" evidence="1">
    <location>
        <position position="119"/>
    </location>
</feature>
<dbReference type="EMBL" id="BARV01043041">
    <property type="protein sequence ID" value="GAI53260.1"/>
    <property type="molecule type" value="Genomic_DNA"/>
</dbReference>
<organism evidence="1">
    <name type="scientific">marine sediment metagenome</name>
    <dbReference type="NCBI Taxonomy" id="412755"/>
    <lineage>
        <taxon>unclassified sequences</taxon>
        <taxon>metagenomes</taxon>
        <taxon>ecological metagenomes</taxon>
    </lineage>
</organism>